<protein>
    <submittedName>
        <fullName evidence="2">Uncharacterized protein</fullName>
    </submittedName>
</protein>
<evidence type="ECO:0000256" key="1">
    <source>
        <dbReference type="SAM" id="MobiDB-lite"/>
    </source>
</evidence>
<dbReference type="Proteomes" id="UP001501427">
    <property type="component" value="Unassembled WGS sequence"/>
</dbReference>
<keyword evidence="3" id="KW-1185">Reference proteome</keyword>
<feature type="compositionally biased region" description="Basic and acidic residues" evidence="1">
    <location>
        <begin position="1"/>
        <end position="11"/>
    </location>
</feature>
<gene>
    <name evidence="2" type="ORF">GCM10009546_21400</name>
</gene>
<proteinExistence type="predicted"/>
<dbReference type="EMBL" id="BAAAHD010000020">
    <property type="protein sequence ID" value="GAA0559050.1"/>
    <property type="molecule type" value="Genomic_DNA"/>
</dbReference>
<sequence>MAFRRAADHLHLASLTRGPRPGAPRPPDTSPPPPHGPLRVAGALSWADAAHPVAHKDFSNLQSPSLLFLFSLV</sequence>
<name>A0ABN1E4L1_9ACTN</name>
<evidence type="ECO:0000313" key="2">
    <source>
        <dbReference type="EMBL" id="GAA0559050.1"/>
    </source>
</evidence>
<comment type="caution">
    <text evidence="2">The sequence shown here is derived from an EMBL/GenBank/DDBJ whole genome shotgun (WGS) entry which is preliminary data.</text>
</comment>
<organism evidence="2 3">
    <name type="scientific">Actinomadura livida</name>
    <dbReference type="NCBI Taxonomy" id="79909"/>
    <lineage>
        <taxon>Bacteria</taxon>
        <taxon>Bacillati</taxon>
        <taxon>Actinomycetota</taxon>
        <taxon>Actinomycetes</taxon>
        <taxon>Streptosporangiales</taxon>
        <taxon>Thermomonosporaceae</taxon>
        <taxon>Actinomadura</taxon>
    </lineage>
</organism>
<reference evidence="2 3" key="1">
    <citation type="journal article" date="2019" name="Int. J. Syst. Evol. Microbiol.">
        <title>The Global Catalogue of Microorganisms (GCM) 10K type strain sequencing project: providing services to taxonomists for standard genome sequencing and annotation.</title>
        <authorList>
            <consortium name="The Broad Institute Genomics Platform"/>
            <consortium name="The Broad Institute Genome Sequencing Center for Infectious Disease"/>
            <person name="Wu L."/>
            <person name="Ma J."/>
        </authorList>
    </citation>
    <scope>NUCLEOTIDE SEQUENCE [LARGE SCALE GENOMIC DNA]</scope>
    <source>
        <strain evidence="2 3">JCM 10667</strain>
    </source>
</reference>
<feature type="compositionally biased region" description="Pro residues" evidence="1">
    <location>
        <begin position="21"/>
        <end position="36"/>
    </location>
</feature>
<evidence type="ECO:0000313" key="3">
    <source>
        <dbReference type="Proteomes" id="UP001501427"/>
    </source>
</evidence>
<accession>A0ABN1E4L1</accession>
<feature type="region of interest" description="Disordered" evidence="1">
    <location>
        <begin position="1"/>
        <end position="40"/>
    </location>
</feature>